<reference evidence="1" key="1">
    <citation type="submission" date="2023-08" db="EMBL/GenBank/DDBJ databases">
        <authorList>
            <person name="Chen Y."/>
            <person name="Shah S."/>
            <person name="Dougan E. K."/>
            <person name="Thang M."/>
            <person name="Chan C."/>
        </authorList>
    </citation>
    <scope>NUCLEOTIDE SEQUENCE</scope>
</reference>
<protein>
    <submittedName>
        <fullName evidence="1">Uncharacterized protein</fullName>
    </submittedName>
</protein>
<proteinExistence type="predicted"/>
<gene>
    <name evidence="1" type="ORF">EVOR1521_LOCUS10274</name>
</gene>
<comment type="caution">
    <text evidence="1">The sequence shown here is derived from an EMBL/GenBank/DDBJ whole genome shotgun (WGS) entry which is preliminary data.</text>
</comment>
<evidence type="ECO:0000313" key="2">
    <source>
        <dbReference type="Proteomes" id="UP001178507"/>
    </source>
</evidence>
<organism evidence="1 2">
    <name type="scientific">Effrenium voratum</name>
    <dbReference type="NCBI Taxonomy" id="2562239"/>
    <lineage>
        <taxon>Eukaryota</taxon>
        <taxon>Sar</taxon>
        <taxon>Alveolata</taxon>
        <taxon>Dinophyceae</taxon>
        <taxon>Suessiales</taxon>
        <taxon>Symbiodiniaceae</taxon>
        <taxon>Effrenium</taxon>
    </lineage>
</organism>
<dbReference type="EMBL" id="CAUJNA010000974">
    <property type="protein sequence ID" value="CAJ1383061.1"/>
    <property type="molecule type" value="Genomic_DNA"/>
</dbReference>
<dbReference type="Proteomes" id="UP001178507">
    <property type="component" value="Unassembled WGS sequence"/>
</dbReference>
<dbReference type="AlphaFoldDB" id="A0AA36I8I2"/>
<accession>A0AA36I8I2</accession>
<evidence type="ECO:0000313" key="1">
    <source>
        <dbReference type="EMBL" id="CAJ1383061.1"/>
    </source>
</evidence>
<keyword evidence="2" id="KW-1185">Reference proteome</keyword>
<sequence>MSGISRVLAASQDFTKKVLTKEAEAAGLQAHAKMIIEIRKQVYAKVALKDEGMQNDFVRENHNMEDAYLQSGDEWWHEWYLHHLLVDQAEDAYLQSGDEWWHEWYLHHLLVDQAEAHAKMIIEIRKQVYAKVALKDEGMQNDFVRENHNMEDFTKKVLTKEAEAAGLQAHAKMIIEIRKQVYAKVALKDEGMQNDFVRENHNMEERGQRFDEKCSFASTCSFSRVGRTFVGDFAIRFACPGKTRVG</sequence>
<name>A0AA36I8I2_9DINO</name>